<dbReference type="Gene3D" id="2.30.30.100">
    <property type="match status" value="1"/>
</dbReference>
<evidence type="ECO:0000313" key="4">
    <source>
        <dbReference type="Proteomes" id="UP001164929"/>
    </source>
</evidence>
<keyword evidence="4" id="KW-1185">Reference proteome</keyword>
<dbReference type="GO" id="GO:0000398">
    <property type="term" value="P:mRNA splicing, via spliceosome"/>
    <property type="evidence" value="ECO:0007669"/>
    <property type="project" value="TreeGrafter"/>
</dbReference>
<dbReference type="GO" id="GO:0046540">
    <property type="term" value="C:U4/U6 x U5 tri-snRNP complex"/>
    <property type="evidence" value="ECO:0007669"/>
    <property type="project" value="TreeGrafter"/>
</dbReference>
<organism evidence="3 4">
    <name type="scientific">Populus alba x Populus x berolinensis</name>
    <dbReference type="NCBI Taxonomy" id="444605"/>
    <lineage>
        <taxon>Eukaryota</taxon>
        <taxon>Viridiplantae</taxon>
        <taxon>Streptophyta</taxon>
        <taxon>Embryophyta</taxon>
        <taxon>Tracheophyta</taxon>
        <taxon>Spermatophyta</taxon>
        <taxon>Magnoliopsida</taxon>
        <taxon>eudicotyledons</taxon>
        <taxon>Gunneridae</taxon>
        <taxon>Pentapetalae</taxon>
        <taxon>rosids</taxon>
        <taxon>fabids</taxon>
        <taxon>Malpighiales</taxon>
        <taxon>Salicaceae</taxon>
        <taxon>Saliceae</taxon>
        <taxon>Populus</taxon>
    </lineage>
</organism>
<dbReference type="GO" id="GO:0005688">
    <property type="term" value="C:U6 snRNP"/>
    <property type="evidence" value="ECO:0007669"/>
    <property type="project" value="TreeGrafter"/>
</dbReference>
<dbReference type="EMBL" id="JAQIZT010000009">
    <property type="protein sequence ID" value="KAJ6984985.1"/>
    <property type="molecule type" value="Genomic_DNA"/>
</dbReference>
<keyword evidence="2" id="KW-0687">Ribonucleoprotein</keyword>
<evidence type="ECO:0000313" key="3">
    <source>
        <dbReference type="EMBL" id="KAJ6984985.1"/>
    </source>
</evidence>
<evidence type="ECO:0000256" key="1">
    <source>
        <dbReference type="ARBA" id="ARBA00022884"/>
    </source>
</evidence>
<dbReference type="Proteomes" id="UP001164929">
    <property type="component" value="Chromosome 9"/>
</dbReference>
<evidence type="ECO:0008006" key="5">
    <source>
        <dbReference type="Google" id="ProtNLM"/>
    </source>
</evidence>
<evidence type="ECO:0000256" key="2">
    <source>
        <dbReference type="ARBA" id="ARBA00023274"/>
    </source>
</evidence>
<name>A0AAD6MGJ1_9ROSI</name>
<dbReference type="GO" id="GO:0071011">
    <property type="term" value="C:precatalytic spliceosome"/>
    <property type="evidence" value="ECO:0007669"/>
    <property type="project" value="TreeGrafter"/>
</dbReference>
<dbReference type="GO" id="GO:0003729">
    <property type="term" value="F:mRNA binding"/>
    <property type="evidence" value="ECO:0007669"/>
    <property type="project" value="TreeGrafter"/>
</dbReference>
<dbReference type="InterPro" id="IPR044642">
    <property type="entry name" value="PTHR15588"/>
</dbReference>
<keyword evidence="1" id="KW-0694">RNA-binding</keyword>
<dbReference type="PANTHER" id="PTHR15588:SF9">
    <property type="entry name" value="U6 SNRNA-ASSOCIATED SM-LIKE PROTEIN LSM8"/>
    <property type="match status" value="1"/>
</dbReference>
<dbReference type="AlphaFoldDB" id="A0AAD6MGJ1"/>
<reference evidence="3" key="1">
    <citation type="journal article" date="2023" name="Mol. Ecol. Resour.">
        <title>Chromosome-level genome assembly of a triploid poplar Populus alba 'Berolinensis'.</title>
        <authorList>
            <person name="Chen S."/>
            <person name="Yu Y."/>
            <person name="Wang X."/>
            <person name="Wang S."/>
            <person name="Zhang T."/>
            <person name="Zhou Y."/>
            <person name="He R."/>
            <person name="Meng N."/>
            <person name="Wang Y."/>
            <person name="Liu W."/>
            <person name="Liu Z."/>
            <person name="Liu J."/>
            <person name="Guo Q."/>
            <person name="Huang H."/>
            <person name="Sederoff R.R."/>
            <person name="Wang G."/>
            <person name="Qu G."/>
            <person name="Chen S."/>
        </authorList>
    </citation>
    <scope>NUCLEOTIDE SEQUENCE</scope>
    <source>
        <strain evidence="3">SC-2020</strain>
    </source>
</reference>
<gene>
    <name evidence="3" type="ORF">NC653_023088</name>
</gene>
<comment type="caution">
    <text evidence="3">The sequence shown here is derived from an EMBL/GenBank/DDBJ whole genome shotgun (WGS) entry which is preliminary data.</text>
</comment>
<sequence length="64" mass="7219">MHVAVQQSWFYMAKLINEGVQQPVLGLYIIRGDNISIVGELDEEIDAHLDLSSLRAHPLKPVIH</sequence>
<accession>A0AAD6MGJ1</accession>
<protein>
    <recommendedName>
        <fullName evidence="5">U6 snRNA-associated Sm-like protein LSm8</fullName>
    </recommendedName>
</protein>
<proteinExistence type="predicted"/>
<dbReference type="PANTHER" id="PTHR15588">
    <property type="entry name" value="LSM1"/>
    <property type="match status" value="1"/>
</dbReference>